<dbReference type="AlphaFoldDB" id="A0A6M1T065"/>
<evidence type="ECO:0000313" key="2">
    <source>
        <dbReference type="Proteomes" id="UP000473278"/>
    </source>
</evidence>
<proteinExistence type="predicted"/>
<keyword evidence="2" id="KW-1185">Reference proteome</keyword>
<evidence type="ECO:0000313" key="1">
    <source>
        <dbReference type="EMBL" id="NGP77496.1"/>
    </source>
</evidence>
<comment type="caution">
    <text evidence="1">The sequence shown here is derived from an EMBL/GenBank/DDBJ whole genome shotgun (WGS) entry which is preliminary data.</text>
</comment>
<dbReference type="EMBL" id="JAALLT010000004">
    <property type="protein sequence ID" value="NGP77496.1"/>
    <property type="molecule type" value="Genomic_DNA"/>
</dbReference>
<reference evidence="1 2" key="1">
    <citation type="submission" date="2020-02" db="EMBL/GenBank/DDBJ databases">
        <title>Balneolaceae bacterium YR4-1, complete genome.</title>
        <authorList>
            <person name="Li Y."/>
            <person name="Wu S."/>
        </authorList>
    </citation>
    <scope>NUCLEOTIDE SEQUENCE [LARGE SCALE GENOMIC DNA]</scope>
    <source>
        <strain evidence="1 2">YR4-1</strain>
    </source>
</reference>
<name>A0A6M1T065_9BACT</name>
<evidence type="ECO:0008006" key="3">
    <source>
        <dbReference type="Google" id="ProtNLM"/>
    </source>
</evidence>
<dbReference type="Proteomes" id="UP000473278">
    <property type="component" value="Unassembled WGS sequence"/>
</dbReference>
<organism evidence="1 2">
    <name type="scientific">Halalkalibaculum roseum</name>
    <dbReference type="NCBI Taxonomy" id="2709311"/>
    <lineage>
        <taxon>Bacteria</taxon>
        <taxon>Pseudomonadati</taxon>
        <taxon>Balneolota</taxon>
        <taxon>Balneolia</taxon>
        <taxon>Balneolales</taxon>
        <taxon>Balneolaceae</taxon>
        <taxon>Halalkalibaculum</taxon>
    </lineage>
</organism>
<sequence>MRRFITIVVVILFVSLSANGQNLLLIGEHSYPSTESYTLKSNSSFASNLNVLFAREGETAFFSVNTKSIQDLEISGKLIIYLDDGTVITLKEKENDLVDNISKALYRLSDEDLSHLQNSNINTVRYSLEYEQGESHPNTGSYTASNKGETKVNFPALVIDFYQGSESSKSDSNADYIIQKDKSAPYEIQWDGDVVRLPLLQPSPKIESEIKTPFTFSFEVKPDGAIKSVTSPRFISEIEREVILNFLVMWRFSGLPFGVPQEIQRGTITFNDEFF</sequence>
<accession>A0A6M1T065</accession>
<protein>
    <recommendedName>
        <fullName evidence="3">TonB C-terminal domain-containing protein</fullName>
    </recommendedName>
</protein>
<gene>
    <name evidence="1" type="ORF">G3570_12685</name>
</gene>
<dbReference type="RefSeq" id="WP_165142952.1">
    <property type="nucleotide sequence ID" value="NZ_JAALLT010000004.1"/>
</dbReference>